<dbReference type="InterPro" id="IPR036526">
    <property type="entry name" value="C-N_Hydrolase_sf"/>
</dbReference>
<protein>
    <recommendedName>
        <fullName evidence="1">CN hydrolase domain-containing protein</fullName>
    </recommendedName>
</protein>
<dbReference type="AlphaFoldDB" id="A0A3B1BZC2"/>
<gene>
    <name evidence="2" type="ORF">MNBD_IGNAVI01-251</name>
</gene>
<dbReference type="GO" id="GO:0106008">
    <property type="term" value="F:2-oxoglutaramate amidase activity"/>
    <property type="evidence" value="ECO:0007669"/>
    <property type="project" value="TreeGrafter"/>
</dbReference>
<proteinExistence type="predicted"/>
<dbReference type="Gene3D" id="3.60.110.10">
    <property type="entry name" value="Carbon-nitrogen hydrolase"/>
    <property type="match status" value="1"/>
</dbReference>
<dbReference type="PROSITE" id="PS50263">
    <property type="entry name" value="CN_HYDROLASE"/>
    <property type="match status" value="1"/>
</dbReference>
<dbReference type="InterPro" id="IPR052737">
    <property type="entry name" value="Omega-amidase_YafV"/>
</dbReference>
<evidence type="ECO:0000259" key="1">
    <source>
        <dbReference type="PROSITE" id="PS50263"/>
    </source>
</evidence>
<feature type="domain" description="CN hydrolase" evidence="1">
    <location>
        <begin position="4"/>
        <end position="239"/>
    </location>
</feature>
<dbReference type="GO" id="GO:0050152">
    <property type="term" value="F:omega-amidase activity"/>
    <property type="evidence" value="ECO:0007669"/>
    <property type="project" value="TreeGrafter"/>
</dbReference>
<organism evidence="2">
    <name type="scientific">hydrothermal vent metagenome</name>
    <dbReference type="NCBI Taxonomy" id="652676"/>
    <lineage>
        <taxon>unclassified sequences</taxon>
        <taxon>metagenomes</taxon>
        <taxon>ecological metagenomes</taxon>
    </lineage>
</organism>
<sequence length="256" mass="29696">MSKLKIGLVQYSPVWEEPELTIRKIDKLLYSYNLEDIDLLVFPEMSLTGFTSKSHEFAEELDGVSFRYFMELSRNTKTEIFAGLIERYDNDIFNSLIHFDSNGLIRVRYRKIHSFSLAGENKNFSSGDTSTTTRIGKITFGLSICYDLRFPELYRHYGKDRIDILINIANWPIDRIVHWDKLLQARAIENLSYMVGVNRVGNDPNLKYNGHSSVYDPMGNVISFSDKEEVLITEIDLDKVAETRMKLPFLNDIKLI</sequence>
<dbReference type="Pfam" id="PF00795">
    <property type="entry name" value="CN_hydrolase"/>
    <property type="match status" value="1"/>
</dbReference>
<dbReference type="EMBL" id="UOGD01000152">
    <property type="protein sequence ID" value="VAX19841.1"/>
    <property type="molecule type" value="Genomic_DNA"/>
</dbReference>
<accession>A0A3B1BZC2</accession>
<dbReference type="SUPFAM" id="SSF56317">
    <property type="entry name" value="Carbon-nitrogen hydrolase"/>
    <property type="match status" value="1"/>
</dbReference>
<dbReference type="InterPro" id="IPR003010">
    <property type="entry name" value="C-N_Hydrolase"/>
</dbReference>
<evidence type="ECO:0000313" key="2">
    <source>
        <dbReference type="EMBL" id="VAX19841.1"/>
    </source>
</evidence>
<name>A0A3B1BZC2_9ZZZZ</name>
<dbReference type="PANTHER" id="PTHR47799">
    <property type="entry name" value="OMEGA-AMIDASE YAFV"/>
    <property type="match status" value="1"/>
</dbReference>
<reference evidence="2" key="1">
    <citation type="submission" date="2018-06" db="EMBL/GenBank/DDBJ databases">
        <authorList>
            <person name="Zhirakovskaya E."/>
        </authorList>
    </citation>
    <scope>NUCLEOTIDE SEQUENCE</scope>
</reference>
<dbReference type="PANTHER" id="PTHR47799:SF1">
    <property type="entry name" value="OMEGA-AMIDASE YAFV"/>
    <property type="match status" value="1"/>
</dbReference>